<dbReference type="RefSeq" id="WP_182503216.1">
    <property type="nucleotide sequence ID" value="NZ_JACJHX010000010.1"/>
</dbReference>
<keyword evidence="2" id="KW-0813">Transport</keyword>
<feature type="transmembrane region" description="Helical" evidence="6">
    <location>
        <begin position="242"/>
        <end position="263"/>
    </location>
</feature>
<feature type="transmembrane region" description="Helical" evidence="6">
    <location>
        <begin position="212"/>
        <end position="236"/>
    </location>
</feature>
<dbReference type="PROSITE" id="PS50850">
    <property type="entry name" value="MFS"/>
    <property type="match status" value="1"/>
</dbReference>
<feature type="transmembrane region" description="Helical" evidence="6">
    <location>
        <begin position="335"/>
        <end position="359"/>
    </location>
</feature>
<keyword evidence="9" id="KW-1185">Reference proteome</keyword>
<gene>
    <name evidence="8" type="ORF">HNP81_003238</name>
</gene>
<feature type="transmembrane region" description="Helical" evidence="6">
    <location>
        <begin position="163"/>
        <end position="184"/>
    </location>
</feature>
<dbReference type="Gene3D" id="1.20.1250.20">
    <property type="entry name" value="MFS general substrate transporter like domains"/>
    <property type="match status" value="1"/>
</dbReference>
<evidence type="ECO:0000256" key="4">
    <source>
        <dbReference type="ARBA" id="ARBA00022989"/>
    </source>
</evidence>
<comment type="subcellular location">
    <subcellularLocation>
        <location evidence="1">Cell membrane</location>
        <topology evidence="1">Multi-pass membrane protein</topology>
    </subcellularLocation>
</comment>
<evidence type="ECO:0000256" key="6">
    <source>
        <dbReference type="SAM" id="Phobius"/>
    </source>
</evidence>
<feature type="transmembrane region" description="Helical" evidence="6">
    <location>
        <begin position="47"/>
        <end position="65"/>
    </location>
</feature>
<feature type="transmembrane region" description="Helical" evidence="6">
    <location>
        <begin position="107"/>
        <end position="126"/>
    </location>
</feature>
<keyword evidence="3 6" id="KW-0812">Transmembrane</keyword>
<dbReference type="InterPro" id="IPR011701">
    <property type="entry name" value="MFS"/>
</dbReference>
<name>A0ABR6CSE4_9BACI</name>
<accession>A0ABR6CSE4</accession>
<feature type="transmembrane region" description="Helical" evidence="6">
    <location>
        <begin position="77"/>
        <end position="95"/>
    </location>
</feature>
<dbReference type="InterPro" id="IPR020846">
    <property type="entry name" value="MFS_dom"/>
</dbReference>
<evidence type="ECO:0000256" key="3">
    <source>
        <dbReference type="ARBA" id="ARBA00022692"/>
    </source>
</evidence>
<keyword evidence="4 6" id="KW-1133">Transmembrane helix</keyword>
<feature type="transmembrane region" description="Helical" evidence="6">
    <location>
        <begin position="12"/>
        <end position="35"/>
    </location>
</feature>
<feature type="transmembrane region" description="Helical" evidence="6">
    <location>
        <begin position="365"/>
        <end position="383"/>
    </location>
</feature>
<dbReference type="InterPro" id="IPR052714">
    <property type="entry name" value="MFS_Exporter"/>
</dbReference>
<reference evidence="8 9" key="1">
    <citation type="submission" date="2020-08" db="EMBL/GenBank/DDBJ databases">
        <title>Genomic Encyclopedia of Type Strains, Phase IV (KMG-IV): sequencing the most valuable type-strain genomes for metagenomic binning, comparative biology and taxonomic classification.</title>
        <authorList>
            <person name="Goeker M."/>
        </authorList>
    </citation>
    <scope>NUCLEOTIDE SEQUENCE [LARGE SCALE GENOMIC DNA]</scope>
    <source>
        <strain evidence="8 9">DSM 105481</strain>
    </source>
</reference>
<dbReference type="CDD" id="cd17489">
    <property type="entry name" value="MFS_YfcJ_like"/>
    <property type="match status" value="1"/>
</dbReference>
<proteinExistence type="predicted"/>
<evidence type="ECO:0000313" key="8">
    <source>
        <dbReference type="EMBL" id="MBA9027946.1"/>
    </source>
</evidence>
<feature type="transmembrane region" description="Helical" evidence="6">
    <location>
        <begin position="275"/>
        <end position="291"/>
    </location>
</feature>
<dbReference type="PANTHER" id="PTHR23531">
    <property type="entry name" value="QUINOLENE RESISTANCE PROTEIN NORA"/>
    <property type="match status" value="1"/>
</dbReference>
<evidence type="ECO:0000313" key="9">
    <source>
        <dbReference type="Proteomes" id="UP000626697"/>
    </source>
</evidence>
<organism evidence="8 9">
    <name type="scientific">Peribacillus huizhouensis</name>
    <dbReference type="NCBI Taxonomy" id="1501239"/>
    <lineage>
        <taxon>Bacteria</taxon>
        <taxon>Bacillati</taxon>
        <taxon>Bacillota</taxon>
        <taxon>Bacilli</taxon>
        <taxon>Bacillales</taxon>
        <taxon>Bacillaceae</taxon>
        <taxon>Peribacillus</taxon>
    </lineage>
</organism>
<sequence>MNKPKLWTKDFLIISSTNFFIFMTFYLLMVTLSVYTIDKFGATTSQSGLASSIFVIGALAVRPFAGKYIERIGKKNMLYGSLVLFLITTLVYFKADSLAFLLINRLLHGIAFGFASTATGTIAADVIPNERRGEGTGYFAMSMNLAMAVGPFLGLVLSQHGTYNMIFASCVLFVVIAFIPTLFIKTRKVELTAMERETLKGIKVGDFFEAKALPIAFVMCIVGFSYSSVLTFLTAYSKEIGLVNVASFFFVVFAIFLLASRPFTGRWFDLKGENFVIYPSLLLFGIGMLLLSQASHGLMLLAAGALIGIGYGTFQSSAQAIAVKNSPRHKMGLATSTFFVFVDLGIGIGPFTLGFLIPVIGYNGLYVSMALVGFACMFVYYLLHGKKSNASKQEVHAYK</sequence>
<dbReference type="EMBL" id="JACJHX010000010">
    <property type="protein sequence ID" value="MBA9027946.1"/>
    <property type="molecule type" value="Genomic_DNA"/>
</dbReference>
<dbReference type="Pfam" id="PF07690">
    <property type="entry name" value="MFS_1"/>
    <property type="match status" value="1"/>
</dbReference>
<protein>
    <submittedName>
        <fullName evidence="8">MFS family permease</fullName>
    </submittedName>
</protein>
<dbReference type="SUPFAM" id="SSF103473">
    <property type="entry name" value="MFS general substrate transporter"/>
    <property type="match status" value="1"/>
</dbReference>
<keyword evidence="5 6" id="KW-0472">Membrane</keyword>
<dbReference type="InterPro" id="IPR036259">
    <property type="entry name" value="MFS_trans_sf"/>
</dbReference>
<evidence type="ECO:0000256" key="1">
    <source>
        <dbReference type="ARBA" id="ARBA00004651"/>
    </source>
</evidence>
<feature type="transmembrane region" description="Helical" evidence="6">
    <location>
        <begin position="138"/>
        <end position="157"/>
    </location>
</feature>
<dbReference type="PANTHER" id="PTHR23531:SF2">
    <property type="entry name" value="PERMEASE"/>
    <property type="match status" value="1"/>
</dbReference>
<comment type="caution">
    <text evidence="8">The sequence shown here is derived from an EMBL/GenBank/DDBJ whole genome shotgun (WGS) entry which is preliminary data.</text>
</comment>
<feature type="domain" description="Major facilitator superfamily (MFS) profile" evidence="7">
    <location>
        <begin position="10"/>
        <end position="387"/>
    </location>
</feature>
<feature type="transmembrane region" description="Helical" evidence="6">
    <location>
        <begin position="297"/>
        <end position="314"/>
    </location>
</feature>
<evidence type="ECO:0000256" key="5">
    <source>
        <dbReference type="ARBA" id="ARBA00023136"/>
    </source>
</evidence>
<dbReference type="Proteomes" id="UP000626697">
    <property type="component" value="Unassembled WGS sequence"/>
</dbReference>
<evidence type="ECO:0000259" key="7">
    <source>
        <dbReference type="PROSITE" id="PS50850"/>
    </source>
</evidence>
<evidence type="ECO:0000256" key="2">
    <source>
        <dbReference type="ARBA" id="ARBA00022448"/>
    </source>
</evidence>